<comment type="caution">
    <text evidence="1">The sequence shown here is derived from an EMBL/GenBank/DDBJ whole genome shotgun (WGS) entry which is preliminary data.</text>
</comment>
<dbReference type="EMBL" id="JAVAIL010000002">
    <property type="protein sequence ID" value="MDP4539256.1"/>
    <property type="molecule type" value="Genomic_DNA"/>
</dbReference>
<evidence type="ECO:0008006" key="3">
    <source>
        <dbReference type="Google" id="ProtNLM"/>
    </source>
</evidence>
<evidence type="ECO:0000313" key="1">
    <source>
        <dbReference type="EMBL" id="MDP4539256.1"/>
    </source>
</evidence>
<reference evidence="1 2" key="1">
    <citation type="submission" date="2023-08" db="EMBL/GenBank/DDBJ databases">
        <title>genomic of DY56.</title>
        <authorList>
            <person name="Wang Y."/>
        </authorList>
    </citation>
    <scope>NUCLEOTIDE SEQUENCE [LARGE SCALE GENOMIC DNA]</scope>
    <source>
        <strain evidence="1 2">DY56-A-20</strain>
    </source>
</reference>
<keyword evidence="2" id="KW-1185">Reference proteome</keyword>
<sequence>MNGELCLGLSLPFRAGWLLTRGIIEKEGLFMEPKNVLAGLFVSLILTACTSIETCPPERVLAPREAPGALSKEQFFVGTLPEPISNIDQIAKRYRFEFWIEKGEIAMIYDTLNDKYIAICREGEVYVNCFGG</sequence>
<dbReference type="Proteomes" id="UP001235664">
    <property type="component" value="Unassembled WGS sequence"/>
</dbReference>
<proteinExistence type="predicted"/>
<evidence type="ECO:0000313" key="2">
    <source>
        <dbReference type="Proteomes" id="UP001235664"/>
    </source>
</evidence>
<protein>
    <recommendedName>
        <fullName evidence="3">Lipoprotein</fullName>
    </recommendedName>
</protein>
<dbReference type="RefSeq" id="WP_305929392.1">
    <property type="nucleotide sequence ID" value="NZ_JAVAIL010000002.1"/>
</dbReference>
<accession>A0ABT9H7F9</accession>
<name>A0ABT9H7F9_9SPHN</name>
<organism evidence="1 2">
    <name type="scientific">Qipengyuania benthica</name>
    <dbReference type="NCBI Taxonomy" id="3067651"/>
    <lineage>
        <taxon>Bacteria</taxon>
        <taxon>Pseudomonadati</taxon>
        <taxon>Pseudomonadota</taxon>
        <taxon>Alphaproteobacteria</taxon>
        <taxon>Sphingomonadales</taxon>
        <taxon>Erythrobacteraceae</taxon>
        <taxon>Qipengyuania</taxon>
    </lineage>
</organism>
<gene>
    <name evidence="1" type="ORF">Q9K01_06440</name>
</gene>